<sequence length="282" mass="31551">MLEIALIKQLSGASGDFDLEINLKLKTPQIIGILGKSGAGKSTLLRMLAGLERPDSGRIYFNKEVWLDTDKKICLPPQKRSVGFVFQDYGLFPHLNVYQNITFANKRDLEKIHAIIDSMELKGLLKRRINTLSGGQAQRIALARAILRVLDSPQGILCLDEPLNALDSNMRTKLREEIKYLSVHFNLTTLMITHDPIEAYKMADTLVCIQEQSKRHVCQIKIPTRCDDGLLAKVLNSNSNTLTLMLESQVLSLPIKTSLAHGSSVLLKWSTPFKLDVLESLS</sequence>
<dbReference type="Gene3D" id="3.40.50.300">
    <property type="entry name" value="P-loop containing nucleotide triphosphate hydrolases"/>
    <property type="match status" value="1"/>
</dbReference>
<dbReference type="AlphaFoldDB" id="A0A6J4CZV5"/>
<dbReference type="PROSITE" id="PS00211">
    <property type="entry name" value="ABC_TRANSPORTER_1"/>
    <property type="match status" value="1"/>
</dbReference>
<dbReference type="PROSITE" id="PS50893">
    <property type="entry name" value="ABC_TRANSPORTER_2"/>
    <property type="match status" value="1"/>
</dbReference>
<evidence type="ECO:0000313" key="6">
    <source>
        <dbReference type="Proteomes" id="UP000317935"/>
    </source>
</evidence>
<keyword evidence="3" id="KW-0067">ATP-binding</keyword>
<dbReference type="InterPro" id="IPR003439">
    <property type="entry name" value="ABC_transporter-like_ATP-bd"/>
</dbReference>
<dbReference type="GO" id="GO:0005524">
    <property type="term" value="F:ATP binding"/>
    <property type="evidence" value="ECO:0007669"/>
    <property type="project" value="UniProtKB-KW"/>
</dbReference>
<protein>
    <recommendedName>
        <fullName evidence="4">ABC transporter domain-containing protein</fullName>
    </recommendedName>
</protein>
<accession>A0A6J4CZV5</accession>
<reference evidence="5 6" key="1">
    <citation type="submission" date="2019-06" db="EMBL/GenBank/DDBJ databases">
        <title>Complete genome sequence of Helicobacter suis SNTW101c.</title>
        <authorList>
            <person name="Rimbara E."/>
            <person name="Suzuki M."/>
            <person name="Matsui H."/>
            <person name="Nakamura M."/>
            <person name="Mori S."/>
            <person name="Shibayama K."/>
        </authorList>
    </citation>
    <scope>NUCLEOTIDE SEQUENCE [LARGE SCALE GENOMIC DNA]</scope>
    <source>
        <strain evidence="5 6">SNTW101c</strain>
    </source>
</reference>
<gene>
    <name evidence="5" type="ORF">SNTW_13190</name>
</gene>
<dbReference type="SMART" id="SM00382">
    <property type="entry name" value="AAA"/>
    <property type="match status" value="1"/>
</dbReference>
<keyword evidence="2" id="KW-0547">Nucleotide-binding</keyword>
<dbReference type="GO" id="GO:0016887">
    <property type="term" value="F:ATP hydrolysis activity"/>
    <property type="evidence" value="ECO:0007669"/>
    <property type="project" value="InterPro"/>
</dbReference>
<organism evidence="5 6">
    <name type="scientific">Helicobacter suis</name>
    <dbReference type="NCBI Taxonomy" id="104628"/>
    <lineage>
        <taxon>Bacteria</taxon>
        <taxon>Pseudomonadati</taxon>
        <taxon>Campylobacterota</taxon>
        <taxon>Epsilonproteobacteria</taxon>
        <taxon>Campylobacterales</taxon>
        <taxon>Helicobacteraceae</taxon>
        <taxon>Helicobacter</taxon>
    </lineage>
</organism>
<dbReference type="OrthoDB" id="9814623at2"/>
<dbReference type="InterPro" id="IPR050093">
    <property type="entry name" value="ABC_SmlMolc_Importer"/>
</dbReference>
<evidence type="ECO:0000256" key="1">
    <source>
        <dbReference type="ARBA" id="ARBA00022448"/>
    </source>
</evidence>
<dbReference type="Pfam" id="PF00005">
    <property type="entry name" value="ABC_tran"/>
    <property type="match status" value="1"/>
</dbReference>
<dbReference type="PANTHER" id="PTHR42781:SF4">
    <property type="entry name" value="SPERMIDINE_PUTRESCINE IMPORT ATP-BINDING PROTEIN POTA"/>
    <property type="match status" value="1"/>
</dbReference>
<dbReference type="Proteomes" id="UP000317935">
    <property type="component" value="Chromosome"/>
</dbReference>
<keyword evidence="1" id="KW-0813">Transport</keyword>
<evidence type="ECO:0000313" key="5">
    <source>
        <dbReference type="EMBL" id="BCD70674.1"/>
    </source>
</evidence>
<dbReference type="InterPro" id="IPR017871">
    <property type="entry name" value="ABC_transporter-like_CS"/>
</dbReference>
<evidence type="ECO:0000256" key="3">
    <source>
        <dbReference type="ARBA" id="ARBA00022840"/>
    </source>
</evidence>
<dbReference type="SUPFAM" id="SSF52540">
    <property type="entry name" value="P-loop containing nucleoside triphosphate hydrolases"/>
    <property type="match status" value="1"/>
</dbReference>
<dbReference type="RefSeq" id="WP_064429863.1">
    <property type="nucleotide sequence ID" value="NZ_AP019774.1"/>
</dbReference>
<dbReference type="EMBL" id="AP019774">
    <property type="protein sequence ID" value="BCD70674.1"/>
    <property type="molecule type" value="Genomic_DNA"/>
</dbReference>
<dbReference type="InterPro" id="IPR003593">
    <property type="entry name" value="AAA+_ATPase"/>
</dbReference>
<name>A0A6J4CZV5_9HELI</name>
<evidence type="ECO:0000259" key="4">
    <source>
        <dbReference type="PROSITE" id="PS50893"/>
    </source>
</evidence>
<proteinExistence type="predicted"/>
<feature type="domain" description="ABC transporter" evidence="4">
    <location>
        <begin position="2"/>
        <end position="236"/>
    </location>
</feature>
<evidence type="ECO:0000256" key="2">
    <source>
        <dbReference type="ARBA" id="ARBA00022741"/>
    </source>
</evidence>
<dbReference type="InterPro" id="IPR027417">
    <property type="entry name" value="P-loop_NTPase"/>
</dbReference>
<dbReference type="PANTHER" id="PTHR42781">
    <property type="entry name" value="SPERMIDINE/PUTRESCINE IMPORT ATP-BINDING PROTEIN POTA"/>
    <property type="match status" value="1"/>
</dbReference>